<keyword evidence="3" id="KW-1185">Reference proteome</keyword>
<accession>A0ABN3LNT6</accession>
<reference evidence="2 3" key="1">
    <citation type="journal article" date="2019" name="Int. J. Syst. Evol. Microbiol.">
        <title>The Global Catalogue of Microorganisms (GCM) 10K type strain sequencing project: providing services to taxonomists for standard genome sequencing and annotation.</title>
        <authorList>
            <consortium name="The Broad Institute Genomics Platform"/>
            <consortium name="The Broad Institute Genome Sequencing Center for Infectious Disease"/>
            <person name="Wu L."/>
            <person name="Ma J."/>
        </authorList>
    </citation>
    <scope>NUCLEOTIDE SEQUENCE [LARGE SCALE GENOMIC DNA]</scope>
    <source>
        <strain evidence="2 3">JCM 4395</strain>
    </source>
</reference>
<sequence length="118" mass="12505">MWLPDHEGPQNAADGNEPEVASPRLSASPFADAEKTDIEVWLTFADEHLQRLTETSAAPKLPAPPSPDPQTWSRSSTAGARMTPAPAEPHPHQETAKEGFQQGAEGADGCPSPARAVT</sequence>
<evidence type="ECO:0000313" key="2">
    <source>
        <dbReference type="EMBL" id="GAA2487305.1"/>
    </source>
</evidence>
<organism evidence="2 3">
    <name type="scientific">Streptomyces longisporus</name>
    <dbReference type="NCBI Taxonomy" id="1948"/>
    <lineage>
        <taxon>Bacteria</taxon>
        <taxon>Bacillati</taxon>
        <taxon>Actinomycetota</taxon>
        <taxon>Actinomycetes</taxon>
        <taxon>Kitasatosporales</taxon>
        <taxon>Streptomycetaceae</taxon>
        <taxon>Streptomyces</taxon>
    </lineage>
</organism>
<evidence type="ECO:0000313" key="3">
    <source>
        <dbReference type="Proteomes" id="UP001501777"/>
    </source>
</evidence>
<proteinExistence type="predicted"/>
<gene>
    <name evidence="2" type="ORF">GCM10010276_27180</name>
</gene>
<comment type="caution">
    <text evidence="2">The sequence shown here is derived from an EMBL/GenBank/DDBJ whole genome shotgun (WGS) entry which is preliminary data.</text>
</comment>
<dbReference type="EMBL" id="BAAASG010000007">
    <property type="protein sequence ID" value="GAA2487305.1"/>
    <property type="molecule type" value="Genomic_DNA"/>
</dbReference>
<dbReference type="Proteomes" id="UP001501777">
    <property type="component" value="Unassembled WGS sequence"/>
</dbReference>
<feature type="region of interest" description="Disordered" evidence="1">
    <location>
        <begin position="53"/>
        <end position="118"/>
    </location>
</feature>
<protein>
    <submittedName>
        <fullName evidence="2">Uncharacterized protein</fullName>
    </submittedName>
</protein>
<name>A0ABN3LNT6_STRLO</name>
<evidence type="ECO:0000256" key="1">
    <source>
        <dbReference type="SAM" id="MobiDB-lite"/>
    </source>
</evidence>
<feature type="region of interest" description="Disordered" evidence="1">
    <location>
        <begin position="1"/>
        <end position="31"/>
    </location>
</feature>